<dbReference type="GO" id="GO:0016740">
    <property type="term" value="F:transferase activity"/>
    <property type="evidence" value="ECO:0007669"/>
    <property type="project" value="UniProtKB-KW"/>
</dbReference>
<protein>
    <submittedName>
        <fullName evidence="2">Polysaccharide pyruvyl transferase family protein</fullName>
    </submittedName>
</protein>
<keyword evidence="2" id="KW-0808">Transferase</keyword>
<dbReference type="RefSeq" id="WP_311898039.1">
    <property type="nucleotide sequence ID" value="NZ_JAUOES010000002.1"/>
</dbReference>
<evidence type="ECO:0000313" key="2">
    <source>
        <dbReference type="EMBL" id="MDT3278991.1"/>
    </source>
</evidence>
<evidence type="ECO:0000259" key="1">
    <source>
        <dbReference type="Pfam" id="PF04230"/>
    </source>
</evidence>
<proteinExistence type="predicted"/>
<organism evidence="2 3">
    <name type="scientific">Shewanella scandinavica</name>
    <dbReference type="NCBI Taxonomy" id="3063538"/>
    <lineage>
        <taxon>Bacteria</taxon>
        <taxon>Pseudomonadati</taxon>
        <taxon>Pseudomonadota</taxon>
        <taxon>Gammaproteobacteria</taxon>
        <taxon>Alteromonadales</taxon>
        <taxon>Shewanellaceae</taxon>
        <taxon>Shewanella</taxon>
    </lineage>
</organism>
<dbReference type="InterPro" id="IPR007345">
    <property type="entry name" value="Polysacch_pyruvyl_Trfase"/>
</dbReference>
<keyword evidence="3" id="KW-1185">Reference proteome</keyword>
<accession>A0ABU3FUH3</accession>
<reference evidence="2 3" key="1">
    <citation type="submission" date="2023-07" db="EMBL/GenBank/DDBJ databases">
        <title>Novel Shewanella species isolated from Baltic Sea sediments.</title>
        <authorList>
            <person name="Martin-Rodriguez A.J."/>
        </authorList>
    </citation>
    <scope>NUCLEOTIDE SEQUENCE [LARGE SCALE GENOMIC DNA]</scope>
    <source>
        <strain evidence="2 3">SP2S1-2</strain>
    </source>
</reference>
<dbReference type="EMBL" id="JAUOES010000002">
    <property type="protein sequence ID" value="MDT3278991.1"/>
    <property type="molecule type" value="Genomic_DNA"/>
</dbReference>
<feature type="domain" description="Polysaccharide pyruvyl transferase" evidence="1">
    <location>
        <begin position="153"/>
        <end position="338"/>
    </location>
</feature>
<dbReference type="Pfam" id="PF04230">
    <property type="entry name" value="PS_pyruv_trans"/>
    <property type="match status" value="1"/>
</dbReference>
<sequence>MKVLIVDFWSDGNIGDAIMQCEILEQSLDVSNDIHVISCFGYNQFQLNAFNESLQFDNVTWHPSSFDTFIKLDSFTEKQNTGRVFRLIRTFSSLVMANLRNSLYSITKNRLFLGKLSYLKEEKFDAIVFNGRNYRDFNSFLKNYINNQPLLINQIFINNLFPDTPKLNAGFSTWGLDANVKKFIANTWHHYTDNVAREKFSLAYMNDNFDFDVSYKKDLSFDYLSSRTNISYKKVKKIAFSLTAVSDIDGYIKQVNNVLMYFCNKGYEIVLIEQVYLAHENVDYLKKLINVPFINLSSKKISNILSFYKECELVLSTRMHGSIMALSQGCRVASIAYDDGAKWCILKDDIHQYPIFTPVKSSSDDIINYLESEASILHSHSFVEKIESGQQKYVSQFLRNINS</sequence>
<evidence type="ECO:0000313" key="3">
    <source>
        <dbReference type="Proteomes" id="UP001249505"/>
    </source>
</evidence>
<dbReference type="Proteomes" id="UP001249505">
    <property type="component" value="Unassembled WGS sequence"/>
</dbReference>
<name>A0ABU3FUH3_9GAMM</name>
<gene>
    <name evidence="2" type="ORF">Q4Q50_01560</name>
</gene>
<comment type="caution">
    <text evidence="2">The sequence shown here is derived from an EMBL/GenBank/DDBJ whole genome shotgun (WGS) entry which is preliminary data.</text>
</comment>